<dbReference type="InterPro" id="IPR003423">
    <property type="entry name" value="OMP_efflux"/>
</dbReference>
<organism evidence="3 4">
    <name type="scientific">Aquitalea magnusonii</name>
    <dbReference type="NCBI Taxonomy" id="332411"/>
    <lineage>
        <taxon>Bacteria</taxon>
        <taxon>Pseudomonadati</taxon>
        <taxon>Pseudomonadota</taxon>
        <taxon>Betaproteobacteria</taxon>
        <taxon>Neisseriales</taxon>
        <taxon>Chromobacteriaceae</taxon>
        <taxon>Aquitalea</taxon>
    </lineage>
</organism>
<reference evidence="4" key="3">
    <citation type="journal article" date="2017" name="Plant Physiol. Biochem.">
        <title>Differential oxidative and antioxidative response of duckweed Lemna minor toward plant growth promoting/inhibiting bacteria.</title>
        <authorList>
            <person name="Ishizawa H."/>
            <person name="Kuroda M."/>
            <person name="Morikawa M."/>
            <person name="Ike M."/>
        </authorList>
    </citation>
    <scope>NUCLEOTIDE SEQUENCE [LARGE SCALE GENOMIC DNA]</scope>
    <source>
        <strain evidence="4">H3</strain>
    </source>
</reference>
<dbReference type="PANTHER" id="PTHR30203:SF33">
    <property type="entry name" value="BLR4455 PROTEIN"/>
    <property type="match status" value="1"/>
</dbReference>
<evidence type="ECO:0000256" key="2">
    <source>
        <dbReference type="RuleBase" id="RU362097"/>
    </source>
</evidence>
<dbReference type="GO" id="GO:0005886">
    <property type="term" value="C:plasma membrane"/>
    <property type="evidence" value="ECO:0007669"/>
    <property type="project" value="UniProtKB-SubCell"/>
</dbReference>
<sequence length="513" mass="55126">MHPTSTPGRQLRNRAVTTQRALLPLLLGLGLAGCTLTPPTRAPQMVDSQLSSYGSKLADQHTAASSIAIGNSGISQHLAYGQQLPAEWWQLFRSDALDKLVREALQNNPSLTAARAALKQAEENYNAASGSLQYPSVSGQLGGNRQRQLLSGSTPSDYNVLSAGLNVSYTLDLFGANRQQLLGLMAATDYQRYQLEATYQTLIFNVVTTAIQEASQRAQLQATQEMLAASEQQLRIVEQQAKLGAVGRSSVLSQATLVAQTRAQLSPLEKALDLTRHQLAVYVGKLPSEQGLPEFTLDSLQLPAELPVSLPSELVRQRPDIRASEALLQQAGANVGVATANQYPQINLTGSFTRERLFVGPATAGLSLWSIGAGVSQSLFDGGALRAKKRAADAAFEQAQAQYRDTVLKGFQNVADSLRAVSADASTLQAQALAEAQARETLQLTEKRFRLGAVSQLALLDAQRSWQQARINLISASASRHADSAALFLALGGGWWNRNTSTDHADQTTQASR</sequence>
<dbReference type="KEGG" id="amah:DLM_0548"/>
<evidence type="ECO:0000313" key="3">
    <source>
        <dbReference type="EMBL" id="BBF84209.1"/>
    </source>
</evidence>
<dbReference type="NCBIfam" id="TIGR01845">
    <property type="entry name" value="outer_NodT"/>
    <property type="match status" value="1"/>
</dbReference>
<dbReference type="Gene3D" id="2.20.200.10">
    <property type="entry name" value="Outer membrane efflux proteins (OEP)"/>
    <property type="match status" value="1"/>
</dbReference>
<comment type="subcellular location">
    <subcellularLocation>
        <location evidence="2">Cell membrane</location>
        <topology evidence="2">Lipid-anchor</topology>
    </subcellularLocation>
</comment>
<dbReference type="Gene3D" id="1.20.1600.10">
    <property type="entry name" value="Outer membrane efflux proteins (OEP)"/>
    <property type="match status" value="1"/>
</dbReference>
<dbReference type="EMBL" id="AP018823">
    <property type="protein sequence ID" value="BBF84209.1"/>
    <property type="molecule type" value="Genomic_DNA"/>
</dbReference>
<dbReference type="GO" id="GO:0015562">
    <property type="term" value="F:efflux transmembrane transporter activity"/>
    <property type="evidence" value="ECO:0007669"/>
    <property type="project" value="InterPro"/>
</dbReference>
<keyword evidence="2" id="KW-0812">Transmembrane</keyword>
<name>A0A3G9GBV1_9NEIS</name>
<keyword evidence="4" id="KW-1185">Reference proteome</keyword>
<accession>A0A3G9GBV1</accession>
<protein>
    <submittedName>
        <fullName evidence="3">RND efflux system outer membrane lipoprotein</fullName>
    </submittedName>
</protein>
<keyword evidence="2 3" id="KW-0449">Lipoprotein</keyword>
<reference evidence="4" key="1">
    <citation type="journal article" date="2017" name="Biotechnol. Biofuels">
        <title>Evaluation of environmental bacterial communities as a factor affecting the growth of duckweed Lemna minor.</title>
        <authorList>
            <person name="Ishizawa H."/>
            <person name="Kuroda M."/>
            <person name="Morikawa M."/>
            <person name="Ike M."/>
        </authorList>
    </citation>
    <scope>NUCLEOTIDE SEQUENCE [LARGE SCALE GENOMIC DNA]</scope>
    <source>
        <strain evidence="4">H3</strain>
    </source>
</reference>
<keyword evidence="2" id="KW-0472">Membrane</keyword>
<reference evidence="3 4" key="2">
    <citation type="journal article" date="2017" name="Genome Announc.">
        <title>Draft genome sequence of Aquitalea magnusonii strain H3, a plant growth-promoting bacterium of duckweed Lemna minor.</title>
        <authorList>
            <person name="Ishizawa H."/>
            <person name="Kuroda M."/>
            <person name="Ike M."/>
        </authorList>
    </citation>
    <scope>NUCLEOTIDE SEQUENCE [LARGE SCALE GENOMIC DNA]</scope>
    <source>
        <strain evidence="3 4">H3</strain>
    </source>
</reference>
<keyword evidence="2" id="KW-1134">Transmembrane beta strand</keyword>
<dbReference type="SUPFAM" id="SSF56954">
    <property type="entry name" value="Outer membrane efflux proteins (OEP)"/>
    <property type="match status" value="1"/>
</dbReference>
<dbReference type="Proteomes" id="UP000198290">
    <property type="component" value="Chromosome"/>
</dbReference>
<dbReference type="PANTHER" id="PTHR30203">
    <property type="entry name" value="OUTER MEMBRANE CATION EFFLUX PROTEIN"/>
    <property type="match status" value="1"/>
</dbReference>
<evidence type="ECO:0000256" key="1">
    <source>
        <dbReference type="ARBA" id="ARBA00007613"/>
    </source>
</evidence>
<keyword evidence="2" id="KW-0564">Palmitate</keyword>
<dbReference type="AlphaFoldDB" id="A0A3G9GBV1"/>
<comment type="similarity">
    <text evidence="1 2">Belongs to the outer membrane factor (OMF) (TC 1.B.17) family.</text>
</comment>
<dbReference type="STRING" id="332411.VI06_06840"/>
<gene>
    <name evidence="3" type="ORF">DLM_0548</name>
</gene>
<dbReference type="Pfam" id="PF02321">
    <property type="entry name" value="OEP"/>
    <property type="match status" value="2"/>
</dbReference>
<proteinExistence type="inferred from homology"/>
<dbReference type="InterPro" id="IPR010131">
    <property type="entry name" value="MdtP/NodT-like"/>
</dbReference>
<evidence type="ECO:0000313" key="4">
    <source>
        <dbReference type="Proteomes" id="UP000198290"/>
    </source>
</evidence>